<organism evidence="1 3">
    <name type="scientific">Methanohalophilus euhalobius</name>
    <dbReference type="NCBI Taxonomy" id="51203"/>
    <lineage>
        <taxon>Archaea</taxon>
        <taxon>Methanobacteriati</taxon>
        <taxon>Methanobacteriota</taxon>
        <taxon>Stenosarchaea group</taxon>
        <taxon>Methanomicrobia</taxon>
        <taxon>Methanosarcinales</taxon>
        <taxon>Methanosarcinaceae</taxon>
        <taxon>Methanohalophilus</taxon>
    </lineage>
</organism>
<protein>
    <submittedName>
        <fullName evidence="1">Uncharacterized protein</fullName>
    </submittedName>
</protein>
<reference evidence="3" key="2">
    <citation type="submission" date="2017-09" db="EMBL/GenBank/DDBJ databases">
        <authorList>
            <person name="Varghese N."/>
            <person name="Submissions S."/>
        </authorList>
    </citation>
    <scope>NUCLEOTIDE SEQUENCE [LARGE SCALE GENOMIC DNA]</scope>
    <source>
        <strain evidence="3">WG-1MB</strain>
    </source>
</reference>
<accession>A0A285GBZ2</accession>
<keyword evidence="3" id="KW-1185">Reference proteome</keyword>
<sequence length="52" mass="6139">MLLFIGVGFGASVSKRMNYIWCIYVFQNVSDIRIRLAKQFYTIDDMYVIIII</sequence>
<dbReference type="Proteomes" id="UP000217726">
    <property type="component" value="Unassembled WGS sequence"/>
</dbReference>
<dbReference type="EMBL" id="OBDR01000011">
    <property type="protein sequence ID" value="SNY20694.1"/>
    <property type="molecule type" value="Genomic_DNA"/>
</dbReference>
<evidence type="ECO:0000313" key="2">
    <source>
        <dbReference type="EMBL" id="TCL11586.1"/>
    </source>
</evidence>
<name>A0A285GBZ2_9EURY</name>
<reference evidence="1" key="1">
    <citation type="submission" date="2017-09" db="EMBL/GenBank/DDBJ databases">
        <authorList>
            <person name="Ehlers B."/>
            <person name="Leendertz F.H."/>
        </authorList>
    </citation>
    <scope>NUCLEOTIDE SEQUENCE [LARGE SCALE GENOMIC DNA]</scope>
    <source>
        <strain evidence="1">WG-1MB</strain>
    </source>
</reference>
<gene>
    <name evidence="2" type="ORF">C7960_0750</name>
    <name evidence="1" type="ORF">SAMN06295989_11153</name>
</gene>
<evidence type="ECO:0000313" key="1">
    <source>
        <dbReference type="EMBL" id="SNY20694.1"/>
    </source>
</evidence>
<dbReference type="AlphaFoldDB" id="A0A285GBZ2"/>
<dbReference type="Proteomes" id="UP000295404">
    <property type="component" value="Unassembled WGS sequence"/>
</dbReference>
<proteinExistence type="predicted"/>
<evidence type="ECO:0000313" key="4">
    <source>
        <dbReference type="Proteomes" id="UP000295404"/>
    </source>
</evidence>
<reference evidence="2 4" key="3">
    <citation type="submission" date="2019-03" db="EMBL/GenBank/DDBJ databases">
        <title>Subsurface microbial communities from deep shales in Ohio and West Virginia, USA.</title>
        <authorList>
            <person name="Wrighton K."/>
        </authorList>
    </citation>
    <scope>NUCLEOTIDE SEQUENCE [LARGE SCALE GENOMIC DNA]</scope>
    <source>
        <strain evidence="2 4">WG1_MB</strain>
    </source>
</reference>
<evidence type="ECO:0000313" key="3">
    <source>
        <dbReference type="Proteomes" id="UP000217726"/>
    </source>
</evidence>
<dbReference type="EMBL" id="SMMS01000001">
    <property type="protein sequence ID" value="TCL11586.1"/>
    <property type="molecule type" value="Genomic_DNA"/>
</dbReference>